<comment type="caution">
    <text evidence="1">The sequence shown here is derived from an EMBL/GenBank/DDBJ whole genome shotgun (WGS) entry which is preliminary data.</text>
</comment>
<proteinExistence type="predicted"/>
<dbReference type="EMBL" id="CAJEWN010000036">
    <property type="protein sequence ID" value="CAD2146136.1"/>
    <property type="molecule type" value="Genomic_DNA"/>
</dbReference>
<dbReference type="AlphaFoldDB" id="A0A6V7U548"/>
<evidence type="ECO:0000313" key="2">
    <source>
        <dbReference type="Proteomes" id="UP000580250"/>
    </source>
</evidence>
<name>A0A6V7U548_MELEN</name>
<dbReference type="Proteomes" id="UP000580250">
    <property type="component" value="Unassembled WGS sequence"/>
</dbReference>
<accession>A0A6V7U548</accession>
<organism evidence="1 2">
    <name type="scientific">Meloidogyne enterolobii</name>
    <name type="common">Root-knot nematode worm</name>
    <name type="synonym">Meloidogyne mayaguensis</name>
    <dbReference type="NCBI Taxonomy" id="390850"/>
    <lineage>
        <taxon>Eukaryota</taxon>
        <taxon>Metazoa</taxon>
        <taxon>Ecdysozoa</taxon>
        <taxon>Nematoda</taxon>
        <taxon>Chromadorea</taxon>
        <taxon>Rhabditida</taxon>
        <taxon>Tylenchina</taxon>
        <taxon>Tylenchomorpha</taxon>
        <taxon>Tylenchoidea</taxon>
        <taxon>Meloidogynidae</taxon>
        <taxon>Meloidogyninae</taxon>
        <taxon>Meloidogyne</taxon>
    </lineage>
</organism>
<gene>
    <name evidence="1" type="ORF">MENT_LOCUS8529</name>
</gene>
<reference evidence="1 2" key="1">
    <citation type="submission" date="2020-08" db="EMBL/GenBank/DDBJ databases">
        <authorList>
            <person name="Koutsovoulos G."/>
            <person name="Danchin GJ E."/>
        </authorList>
    </citation>
    <scope>NUCLEOTIDE SEQUENCE [LARGE SCALE GENOMIC DNA]</scope>
</reference>
<sequence>MDIEKKLPLELLVEILKFFPLSIKWSIIRVSKYFDIFVLKIQGNWIVNIIFTKTTIKNRFNKAMGSLQSLDGKEDTLTETQLNFFCDGFDVIFMGFEWNAEFSEGIGQVIKDVRWQFGEETKPAFIIKKDRLKALFENSVTVVLVADSALDYWLRFSEEVKTKLDLLMNRYAKSRGMLSASERVAMVTSGTWAEA</sequence>
<evidence type="ECO:0000313" key="1">
    <source>
        <dbReference type="EMBL" id="CAD2146136.1"/>
    </source>
</evidence>
<protein>
    <submittedName>
        <fullName evidence="1">Uncharacterized protein</fullName>
    </submittedName>
</protein>